<protein>
    <recommendedName>
        <fullName evidence="3">PE domain-containing protein</fullName>
    </recommendedName>
</protein>
<dbReference type="EMBL" id="CP001736">
    <property type="protein sequence ID" value="ADB29884.1"/>
    <property type="molecule type" value="Genomic_DNA"/>
</dbReference>
<dbReference type="HOGENOM" id="CLU_2081730_0_0_11"/>
<keyword evidence="2" id="KW-1185">Reference proteome</keyword>
<accession>D2PYN8</accession>
<reference evidence="1 2" key="2">
    <citation type="journal article" date="2010" name="Stand. Genomic Sci.">
        <title>Complete genome sequence of Kribbella flavida type strain (IFO 14399).</title>
        <authorList>
            <person name="Pukall R."/>
            <person name="Lapidus A."/>
            <person name="Glavina Del Rio T."/>
            <person name="Copeland A."/>
            <person name="Tice H."/>
            <person name="Cheng J.-F."/>
            <person name="Lucas S."/>
            <person name="Chen F."/>
            <person name="Nolan M."/>
            <person name="LaButti K."/>
            <person name="Pati A."/>
            <person name="Ivanova N."/>
            <person name="Mavrommatis K."/>
            <person name="Mikhailova N."/>
            <person name="Pitluck S."/>
            <person name="Bruce D."/>
            <person name="Goodwin L."/>
            <person name="Land M."/>
            <person name="Hauser L."/>
            <person name="Chang Y.-J."/>
            <person name="Jeffries C.D."/>
            <person name="Chen A."/>
            <person name="Palaniappan K."/>
            <person name="Chain P."/>
            <person name="Rohde M."/>
            <person name="Goeker M."/>
            <person name="Bristow J."/>
            <person name="Eisen J.A."/>
            <person name="Markowitz V."/>
            <person name="Hugenholtz P."/>
            <person name="Kyrpides N.C."/>
            <person name="Klenk H.-P."/>
            <person name="Brettin T."/>
        </authorList>
    </citation>
    <scope>NUCLEOTIDE SEQUENCE [LARGE SCALE GENOMIC DNA]</scope>
    <source>
        <strain evidence="2">DSM 17836 / JCM 10339 / NBRC 14399</strain>
    </source>
</reference>
<reference evidence="2" key="1">
    <citation type="submission" date="2009-09" db="EMBL/GenBank/DDBJ databases">
        <title>The complete genome of Kribbella flavida DSM 17836.</title>
        <authorList>
            <consortium name="US DOE Joint Genome Institute (JGI-PGF)"/>
            <person name="Lucas S."/>
            <person name="Copeland A."/>
            <person name="Lapidus A."/>
            <person name="Glavina del Rio T."/>
            <person name="Dalin E."/>
            <person name="Tice H."/>
            <person name="Bruce D."/>
            <person name="Goodwin L."/>
            <person name="Pitluck S."/>
            <person name="Kyrpides N."/>
            <person name="Mavromatis K."/>
            <person name="Ivanova N."/>
            <person name="Saunders E."/>
            <person name="Brettin T."/>
            <person name="Detter J.C."/>
            <person name="Han C."/>
            <person name="Larimer F."/>
            <person name="Land M."/>
            <person name="Hauser L."/>
            <person name="Markowitz V."/>
            <person name="Cheng J.-F."/>
            <person name="Hugenholtz P."/>
            <person name="Woyke T."/>
            <person name="Wu D."/>
            <person name="Pukall R."/>
            <person name="Klenk H.-P."/>
            <person name="Eisen J.A."/>
        </authorList>
    </citation>
    <scope>NUCLEOTIDE SEQUENCE [LARGE SCALE GENOMIC DNA]</scope>
    <source>
        <strain evidence="2">DSM 17836 / JCM 10339 / NBRC 14399</strain>
    </source>
</reference>
<dbReference type="OrthoDB" id="9891022at2"/>
<organism evidence="1 2">
    <name type="scientific">Kribbella flavida (strain DSM 17836 / JCM 10339 / NBRC 14399)</name>
    <dbReference type="NCBI Taxonomy" id="479435"/>
    <lineage>
        <taxon>Bacteria</taxon>
        <taxon>Bacillati</taxon>
        <taxon>Actinomycetota</taxon>
        <taxon>Actinomycetes</taxon>
        <taxon>Propionibacteriales</taxon>
        <taxon>Kribbellaceae</taxon>
        <taxon>Kribbella</taxon>
    </lineage>
</organism>
<proteinExistence type="predicted"/>
<gene>
    <name evidence="1" type="ordered locus">Kfla_0765</name>
</gene>
<evidence type="ECO:0008006" key="3">
    <source>
        <dbReference type="Google" id="ProtNLM"/>
    </source>
</evidence>
<dbReference type="AlphaFoldDB" id="D2PYN8"/>
<name>D2PYN8_KRIFD</name>
<evidence type="ECO:0000313" key="2">
    <source>
        <dbReference type="Proteomes" id="UP000007967"/>
    </source>
</evidence>
<dbReference type="KEGG" id="kfl:Kfla_0765"/>
<dbReference type="RefSeq" id="WP_012918440.1">
    <property type="nucleotide sequence ID" value="NC_013729.1"/>
</dbReference>
<sequence length="117" mass="12647">MSPDPAPINLGGVGDIDIYPAETQALLQQIQQAGATFAARWAALGPAIAEDETKVGTGFDDLSTAFRNQYNELAPKLAELSNNVEGSFERMGASGHRIVAEYLELSQHQVDQMRTLE</sequence>
<evidence type="ECO:0000313" key="1">
    <source>
        <dbReference type="EMBL" id="ADB29884.1"/>
    </source>
</evidence>
<dbReference type="STRING" id="479435.Kfla_0765"/>
<dbReference type="Proteomes" id="UP000007967">
    <property type="component" value="Chromosome"/>
</dbReference>